<dbReference type="FunFam" id="3.40.50.410:FF:000003">
    <property type="entry name" value="Collagen type VI alpha 3 chain"/>
    <property type="match status" value="7"/>
</dbReference>
<organism evidence="10 11">
    <name type="scientific">Scyliorhinus torazame</name>
    <name type="common">Cloudy catshark</name>
    <name type="synonym">Catulus torazame</name>
    <dbReference type="NCBI Taxonomy" id="75743"/>
    <lineage>
        <taxon>Eukaryota</taxon>
        <taxon>Metazoa</taxon>
        <taxon>Chordata</taxon>
        <taxon>Craniata</taxon>
        <taxon>Vertebrata</taxon>
        <taxon>Chondrichthyes</taxon>
        <taxon>Elasmobranchii</taxon>
        <taxon>Galeomorphii</taxon>
        <taxon>Galeoidea</taxon>
        <taxon>Carcharhiniformes</taxon>
        <taxon>Scyliorhinidae</taxon>
        <taxon>Scyliorhinus</taxon>
    </lineage>
</organism>
<reference evidence="10 11" key="1">
    <citation type="journal article" date="2018" name="Nat. Ecol. Evol.">
        <title>Shark genomes provide insights into elasmobranch evolution and the origin of vertebrates.</title>
        <authorList>
            <person name="Hara Y"/>
            <person name="Yamaguchi K"/>
            <person name="Onimaru K"/>
            <person name="Kadota M"/>
            <person name="Koyanagi M"/>
            <person name="Keeley SD"/>
            <person name="Tatsumi K"/>
            <person name="Tanaka K"/>
            <person name="Motone F"/>
            <person name="Kageyama Y"/>
            <person name="Nozu R"/>
            <person name="Adachi N"/>
            <person name="Nishimura O"/>
            <person name="Nakagawa R"/>
            <person name="Tanegashima C"/>
            <person name="Kiyatake I"/>
            <person name="Matsumoto R"/>
            <person name="Murakumo K"/>
            <person name="Nishida K"/>
            <person name="Terakita A"/>
            <person name="Kuratani S"/>
            <person name="Sato K"/>
            <person name="Hyodo S Kuraku.S."/>
        </authorList>
    </citation>
    <scope>NUCLEOTIDE SEQUENCE [LARGE SCALE GENOMIC DNA]</scope>
</reference>
<evidence type="ECO:0000256" key="8">
    <source>
        <dbReference type="SAM" id="SignalP"/>
    </source>
</evidence>
<dbReference type="Pfam" id="PF00092">
    <property type="entry name" value="VWA"/>
    <property type="match status" value="7"/>
</dbReference>
<keyword evidence="5" id="KW-0677">Repeat</keyword>
<evidence type="ECO:0000256" key="6">
    <source>
        <dbReference type="ARBA" id="ARBA00022889"/>
    </source>
</evidence>
<feature type="domain" description="VWFA" evidence="9">
    <location>
        <begin position="1038"/>
        <end position="1210"/>
    </location>
</feature>
<dbReference type="GO" id="GO:0005615">
    <property type="term" value="C:extracellular space"/>
    <property type="evidence" value="ECO:0007669"/>
    <property type="project" value="TreeGrafter"/>
</dbReference>
<sequence>MHRSAFQLAVFGLVLSYSVTQTQQVQGSADLIFLIDGSGHLGSNEFQLIRSFIVNFIQDLNIGPDAIQIGLVQYSNTPSTEFYLNTYPTKRGVLNAMKNLWQKIGDQANTGKALQFLIDNHFIPSAGSRAEEGVPQVMVLMTSRQSTDDVKRGVFSIKKRGTFTFVVGVKDADAAEAKLIATDPSFVMLIPDFQGMATTRQGLMSLFSLVATKQLVIEVGEPKAEVQISKRDIVFLIDGSSSVGRANFLQICKLIMSITDKFVIGPDSVQVAVVQYSDVPRTEFYLNTHTTQSALQTALKNLSLRGGWTLNTGAALDYTSKNHFTRAAGSRKEDSVPQFLVLITGGRSKDEVKHPADTLKRAAVMIFAVGAGDVDPAQLHEVAIDPSLEFRVDDFHSLQELQERLMAPLSTLAGVTIVYEKPNVPVKKEMDKRDIVFLVDGSHNVGRRNLAAIRDFITRIVTAFDIGSDGVRIGLVQYSDVAEAEFFLNTYSSKNEVLSHVRRLTQRGGAVLKTGKALNYVLKYLFTKYSGSRQEEGVPQFLVLIAGGKSRDDVKLPSDALSQAGVTTLVIGVENVIKQLQEVSSDPNLAFGVKEFSYLPDIQQEILLPLSTLTGVRKASERQTDPTTEETEKKDIVFLIDGSFHTGDTNLPAIRDFVTKIIETLDIGSDRVRVGLVQYSDIAEPEFYLNTYSSKDDLISEVNRLRLRGGTVLNTGAALNYVHKYIFTKYSGSRKEEGVPQFLILLTGGRSRDDIKKPSDTLLRSGVMTLVIGAENAINQQLQQIALWPSLVYTLDEFTSLPEIQQDVLLPLSTLTGVKKIVSEMPTVKNTKEIIDTRERDIVFLIDGSTKVGSTFSSVREFLHGVIEHLNVGLNSNRIAVVQYSTDPTVEFLLNTYSSKGEVLDAVGNLEPKGGRTLNTGAALNYVIRNVFTAASGSRRDSGVPQLLVLLISGKSNDNVKKAAEALKKAAIVTFVIGAMDADGKELQDIAYSSNLLFAIQDFQSLPDIQDQVLQPLKTLIVEIVKMPSSVTEGNKRDVVFLIDGSYHVGTFFYLIRDLIINLIPNFNLAKDKDQISVVQYSDNARIEFPLNAYTSNEQVLAATRKLRLKGGRKLKTGFALDFVRRNVFSRSGGGRQHLGISQILVLITTGKSQDDVRRPSEELKQAGIVPFAVGIGDVDRSELNQVAYSPKLAFQVDDYWGLSDLDLHLLSISQNEENVPTPPISGSAVDKRDVIFLIDGSAKIGKGFSTVRQFMAKMVEKFDVGEEKVQFGVVQFSETPRTEFLLNTHSTKKGVLTAIKKLKIKRGKKINIGRALDHVIKSVFTSSAGSRLDSAVPQILLLLTSGRSRDDVSQQAEKLRKLGIVLFGIGLKEADQTVLEPMAYSASLVFPVRSFQGLMDIQNRLQLIMKSVAIEVVETPVEDF</sequence>
<keyword evidence="11" id="KW-1185">Reference proteome</keyword>
<dbReference type="GO" id="GO:0007155">
    <property type="term" value="P:cell adhesion"/>
    <property type="evidence" value="ECO:0007669"/>
    <property type="project" value="UniProtKB-KW"/>
</dbReference>
<dbReference type="PROSITE" id="PS50234">
    <property type="entry name" value="VWFA"/>
    <property type="match status" value="7"/>
</dbReference>
<feature type="chain" id="PRO_5019085474" description="VWFA domain-containing protein" evidence="8">
    <location>
        <begin position="23"/>
        <end position="1425"/>
    </location>
</feature>
<dbReference type="OMA" id="NESKPIC"/>
<dbReference type="EMBL" id="BFAA01004847">
    <property type="protein sequence ID" value="GCB71278.1"/>
    <property type="molecule type" value="Genomic_DNA"/>
</dbReference>
<feature type="domain" description="VWFA" evidence="9">
    <location>
        <begin position="635"/>
        <end position="808"/>
    </location>
</feature>
<evidence type="ECO:0000256" key="5">
    <source>
        <dbReference type="ARBA" id="ARBA00022737"/>
    </source>
</evidence>
<dbReference type="SUPFAM" id="SSF53300">
    <property type="entry name" value="vWA-like"/>
    <property type="match status" value="7"/>
</dbReference>
<keyword evidence="7" id="KW-0176">Collagen</keyword>
<dbReference type="InterPro" id="IPR002035">
    <property type="entry name" value="VWF_A"/>
</dbReference>
<evidence type="ECO:0000313" key="10">
    <source>
        <dbReference type="EMBL" id="GCB71278.1"/>
    </source>
</evidence>
<protein>
    <recommendedName>
        <fullName evidence="9">VWFA domain-containing protein</fullName>
    </recommendedName>
</protein>
<feature type="domain" description="VWFA" evidence="9">
    <location>
        <begin position="1234"/>
        <end position="1406"/>
    </location>
</feature>
<evidence type="ECO:0000256" key="4">
    <source>
        <dbReference type="ARBA" id="ARBA00022729"/>
    </source>
</evidence>
<keyword evidence="2" id="KW-0964">Secreted</keyword>
<evidence type="ECO:0000256" key="7">
    <source>
        <dbReference type="ARBA" id="ARBA00023119"/>
    </source>
</evidence>
<feature type="domain" description="VWFA" evidence="9">
    <location>
        <begin position="434"/>
        <end position="606"/>
    </location>
</feature>
<evidence type="ECO:0000313" key="11">
    <source>
        <dbReference type="Proteomes" id="UP000288216"/>
    </source>
</evidence>
<accession>A0A401PDT1</accession>
<dbReference type="GO" id="GO:0005581">
    <property type="term" value="C:collagen trimer"/>
    <property type="evidence" value="ECO:0007669"/>
    <property type="project" value="UniProtKB-KW"/>
</dbReference>
<evidence type="ECO:0000256" key="2">
    <source>
        <dbReference type="ARBA" id="ARBA00022525"/>
    </source>
</evidence>
<dbReference type="InterPro" id="IPR036465">
    <property type="entry name" value="vWFA_dom_sf"/>
</dbReference>
<dbReference type="PRINTS" id="PR00453">
    <property type="entry name" value="VWFADOMAIN"/>
</dbReference>
<feature type="signal peptide" evidence="8">
    <location>
        <begin position="1"/>
        <end position="22"/>
    </location>
</feature>
<dbReference type="InterPro" id="IPR050525">
    <property type="entry name" value="ECM_Assembly_Org"/>
</dbReference>
<keyword evidence="4 8" id="KW-0732">Signal</keyword>
<keyword evidence="6" id="KW-0130">Cell adhesion</keyword>
<comment type="caution">
    <text evidence="10">The sequence shown here is derived from an EMBL/GenBank/DDBJ whole genome shotgun (WGS) entry which is preliminary data.</text>
</comment>
<dbReference type="STRING" id="75743.A0A401PDT1"/>
<feature type="domain" description="VWFA" evidence="9">
    <location>
        <begin position="30"/>
        <end position="210"/>
    </location>
</feature>
<evidence type="ECO:0000259" key="9">
    <source>
        <dbReference type="PROSITE" id="PS50234"/>
    </source>
</evidence>
<evidence type="ECO:0000256" key="1">
    <source>
        <dbReference type="ARBA" id="ARBA00004498"/>
    </source>
</evidence>
<evidence type="ECO:0000256" key="3">
    <source>
        <dbReference type="ARBA" id="ARBA00022530"/>
    </source>
</evidence>
<keyword evidence="3" id="KW-0272">Extracellular matrix</keyword>
<dbReference type="Proteomes" id="UP000288216">
    <property type="component" value="Unassembled WGS sequence"/>
</dbReference>
<proteinExistence type="predicted"/>
<feature type="domain" description="VWFA" evidence="9">
    <location>
        <begin position="841"/>
        <end position="1013"/>
    </location>
</feature>
<name>A0A401PDT1_SCYTO</name>
<feature type="domain" description="VWFA" evidence="9">
    <location>
        <begin position="232"/>
        <end position="405"/>
    </location>
</feature>
<dbReference type="SMART" id="SM00327">
    <property type="entry name" value="VWA"/>
    <property type="match status" value="7"/>
</dbReference>
<comment type="subcellular location">
    <subcellularLocation>
        <location evidence="1">Secreted</location>
        <location evidence="1">Extracellular space</location>
        <location evidence="1">Extracellular matrix</location>
    </subcellularLocation>
</comment>
<dbReference type="Gene3D" id="3.40.50.410">
    <property type="entry name" value="von Willebrand factor, type A domain"/>
    <property type="match status" value="7"/>
</dbReference>
<dbReference type="PANTHER" id="PTHR24020">
    <property type="entry name" value="COLLAGEN ALPHA"/>
    <property type="match status" value="1"/>
</dbReference>
<dbReference type="OrthoDB" id="6132182at2759"/>
<gene>
    <name evidence="10" type="ORF">scyTo_0010969</name>
</gene>
<dbReference type="PANTHER" id="PTHR24020:SF13">
    <property type="entry name" value="COLLAGEN ALPHA-3(VI) CHAIN"/>
    <property type="match status" value="1"/>
</dbReference>